<dbReference type="EMBL" id="CP023482">
    <property type="protein sequence ID" value="ATH96204.1"/>
    <property type="molecule type" value="Genomic_DNA"/>
</dbReference>
<dbReference type="RefSeq" id="WP_096882662.1">
    <property type="nucleotide sequence ID" value="NZ_CP023482.1"/>
</dbReference>
<evidence type="ECO:0000259" key="2">
    <source>
        <dbReference type="Pfam" id="PF07179"/>
    </source>
</evidence>
<dbReference type="InterPro" id="IPR009839">
    <property type="entry name" value="SseB_N"/>
</dbReference>
<evidence type="ECO:0000313" key="4">
    <source>
        <dbReference type="Proteomes" id="UP000815698"/>
    </source>
</evidence>
<feature type="domain" description="SseB protein N-terminal" evidence="2">
    <location>
        <begin position="54"/>
        <end position="177"/>
    </location>
</feature>
<evidence type="ECO:0000313" key="3">
    <source>
        <dbReference type="EMBL" id="ATH96204.1"/>
    </source>
</evidence>
<gene>
    <name evidence="3" type="ORF">COP05_03160</name>
</gene>
<feature type="region of interest" description="Disordered" evidence="1">
    <location>
        <begin position="1"/>
        <end position="45"/>
    </location>
</feature>
<reference evidence="3 4" key="1">
    <citation type="journal article" date="2016" name="Int. J. Syst. Evol. Microbiol.">
        <title>Dermabacter jinjuensis sp. nov., a novel species of the genus Dermabacter isolated from a clinical specimen.</title>
        <authorList>
            <person name="Park Y.K."/>
            <person name="Lee K.M."/>
            <person name="Lee W.K."/>
            <person name="Cho M.J."/>
            <person name="Lee H.S."/>
            <person name="Cho Y.G."/>
            <person name="Lee Y.C."/>
            <person name="Lee W.K."/>
            <person name="Seong W.K."/>
            <person name="Hwang K.J."/>
        </authorList>
    </citation>
    <scope>NUCLEOTIDE SEQUENCE [LARGE SCALE GENOMIC DNA]</scope>
    <source>
        <strain evidence="3 4">32T</strain>
    </source>
</reference>
<accession>A0ABM6PLR8</accession>
<evidence type="ECO:0000256" key="1">
    <source>
        <dbReference type="SAM" id="MobiDB-lite"/>
    </source>
</evidence>
<name>A0ABM6PLR8_9MICO</name>
<dbReference type="Pfam" id="PF07179">
    <property type="entry name" value="SseB"/>
    <property type="match status" value="1"/>
</dbReference>
<keyword evidence="4" id="KW-1185">Reference proteome</keyword>
<dbReference type="Proteomes" id="UP000815698">
    <property type="component" value="Chromosome"/>
</dbReference>
<organism evidence="3 4">
    <name type="scientific">Dermabacter jinjuensis</name>
    <dbReference type="NCBI Taxonomy" id="1667168"/>
    <lineage>
        <taxon>Bacteria</taxon>
        <taxon>Bacillati</taxon>
        <taxon>Actinomycetota</taxon>
        <taxon>Actinomycetes</taxon>
        <taxon>Micrococcales</taxon>
        <taxon>Dermabacteraceae</taxon>
        <taxon>Dermabacter</taxon>
    </lineage>
</organism>
<proteinExistence type="predicted"/>
<sequence length="269" mass="28797">MSLRRQNPKVARTLPPHFATKDQRADTAGTPWHGRDLTPSHFPGDVGERNEAVAKALDACDAGEDPTREKLVEALAGTRVLIPIQAIATETATTASGLHADNASDMAMLKLQLRDGQMALPVFTSVAALSSWSAEARPVPMVLEQAAQSAVAEGCTCLALDLGRDGAPLVLRRSALWAIAQGRRWCTPYKDSMVLDEVEALVAAIDGVDGAEVQAGQEREVELKLGLTPGLEQAELDALMARVHTYLAHSQVIAERVSSLKITVIPARR</sequence>
<protein>
    <recommendedName>
        <fullName evidence="2">SseB protein N-terminal domain-containing protein</fullName>
    </recommendedName>
</protein>